<protein>
    <submittedName>
        <fullName evidence="1">Uncharacterized protein</fullName>
    </submittedName>
</protein>
<reference evidence="1" key="1">
    <citation type="journal article" date="2021" name="Proc. Natl. Acad. Sci. U.S.A.">
        <title>A Catalog of Tens of Thousands of Viruses from Human Metagenomes Reveals Hidden Associations with Chronic Diseases.</title>
        <authorList>
            <person name="Tisza M.J."/>
            <person name="Buck C.B."/>
        </authorList>
    </citation>
    <scope>NUCLEOTIDE SEQUENCE</scope>
    <source>
        <strain evidence="1">CtML55</strain>
    </source>
</reference>
<sequence length="37" mass="4285">MFEIFFLIGDITHKFPLLGFHNLTSPDKSLISYILDT</sequence>
<accession>A0A8S5RJB4</accession>
<dbReference type="EMBL" id="BK059105">
    <property type="protein sequence ID" value="DAE31125.1"/>
    <property type="molecule type" value="Genomic_DNA"/>
</dbReference>
<evidence type="ECO:0000313" key="1">
    <source>
        <dbReference type="EMBL" id="DAE31125.1"/>
    </source>
</evidence>
<name>A0A8S5RJB4_9VIRU</name>
<proteinExistence type="predicted"/>
<organism evidence="1">
    <name type="scientific">virus sp. ctML55</name>
    <dbReference type="NCBI Taxonomy" id="2827627"/>
    <lineage>
        <taxon>Viruses</taxon>
    </lineage>
</organism>